<gene>
    <name evidence="1" type="ORF">GCM10011398_23360</name>
</gene>
<comment type="caution">
    <text evidence="1">The sequence shown here is derived from an EMBL/GenBank/DDBJ whole genome shotgun (WGS) entry which is preliminary data.</text>
</comment>
<sequence>MLFQNRQTQYYTYTWNKEWITEYESPWSILKKFQYANCLSTNNIYDILGRKNGKIYRDLYTLSGFDDHLLEKALQFPLKKENNAFLIDILEPLMDSKELEQGYLRLYFMRDFFTFCPVCISNTYHSLLHQFIFIHKCPFHPVPLKDTCPNCNQKIPYELDDQYFKSPFTCICGFKFAQLDRRITTFKTPVIKDSNVHRWLNLCMNSTNHRLDHLFFLEALRKDPRYMDQDFTYELADLFSVINKKGNIISTKSNIEQIKSKGQITKNLTKKGLKCQLLNNQELSVVNLKDESVKICNQLFNSIARQLRKTVLRKHIGCIKHFTRYHDDITKKELCPFAVAYVVWRMRLQHYRGMGEVDNFAKPPLSKLHITSYGYPVNHGYELISDFLNQLKLAEKYGTHAIYHWKMNRFVGEHILSDFKRCLVAAEGFIDGKDFNWNYIDSFKHLTRAIIEPPTGPNKKYYLYVNSINTIEEFTKRLNCPNDRVKKRMGPKEKYKYITELEKIFNNS</sequence>
<dbReference type="Proteomes" id="UP000622860">
    <property type="component" value="Unassembled WGS sequence"/>
</dbReference>
<keyword evidence="2" id="KW-1185">Reference proteome</keyword>
<name>A0A917M676_9BACI</name>
<dbReference type="EMBL" id="BMFR01000009">
    <property type="protein sequence ID" value="GGG77577.1"/>
    <property type="molecule type" value="Genomic_DNA"/>
</dbReference>
<evidence type="ECO:0000313" key="2">
    <source>
        <dbReference type="Proteomes" id="UP000622860"/>
    </source>
</evidence>
<evidence type="ECO:0000313" key="1">
    <source>
        <dbReference type="EMBL" id="GGG77577.1"/>
    </source>
</evidence>
<accession>A0A917M676</accession>
<proteinExistence type="predicted"/>
<protein>
    <submittedName>
        <fullName evidence="1">Uncharacterized protein</fullName>
    </submittedName>
</protein>
<dbReference type="RefSeq" id="WP_188455564.1">
    <property type="nucleotide sequence ID" value="NZ_BMFR01000009.1"/>
</dbReference>
<dbReference type="AlphaFoldDB" id="A0A917M676"/>
<reference evidence="1" key="1">
    <citation type="journal article" date="2014" name="Int. J. Syst. Evol. Microbiol.">
        <title>Complete genome sequence of Corynebacterium casei LMG S-19264T (=DSM 44701T), isolated from a smear-ripened cheese.</title>
        <authorList>
            <consortium name="US DOE Joint Genome Institute (JGI-PGF)"/>
            <person name="Walter F."/>
            <person name="Albersmeier A."/>
            <person name="Kalinowski J."/>
            <person name="Ruckert C."/>
        </authorList>
    </citation>
    <scope>NUCLEOTIDE SEQUENCE</scope>
    <source>
        <strain evidence="1">CGMCC 1.12754</strain>
    </source>
</reference>
<reference evidence="1" key="2">
    <citation type="submission" date="2020-09" db="EMBL/GenBank/DDBJ databases">
        <authorList>
            <person name="Sun Q."/>
            <person name="Zhou Y."/>
        </authorList>
    </citation>
    <scope>NUCLEOTIDE SEQUENCE</scope>
    <source>
        <strain evidence="1">CGMCC 1.12754</strain>
    </source>
</reference>
<organism evidence="1 2">
    <name type="scientific">Virgibacillus oceani</name>
    <dbReference type="NCBI Taxonomy" id="1479511"/>
    <lineage>
        <taxon>Bacteria</taxon>
        <taxon>Bacillati</taxon>
        <taxon>Bacillota</taxon>
        <taxon>Bacilli</taxon>
        <taxon>Bacillales</taxon>
        <taxon>Bacillaceae</taxon>
        <taxon>Virgibacillus</taxon>
    </lineage>
</organism>